<dbReference type="Pfam" id="PF00400">
    <property type="entry name" value="WD40"/>
    <property type="match status" value="8"/>
</dbReference>
<protein>
    <recommendedName>
        <fullName evidence="7">G-protein beta WD-40 repeats containing protein</fullName>
    </recommendedName>
</protein>
<dbReference type="CDD" id="cd00200">
    <property type="entry name" value="WD40"/>
    <property type="match status" value="1"/>
</dbReference>
<keyword evidence="6" id="KW-1185">Reference proteome</keyword>
<proteinExistence type="predicted"/>
<feature type="repeat" description="WD" evidence="3">
    <location>
        <begin position="328"/>
        <end position="369"/>
    </location>
</feature>
<feature type="repeat" description="WD" evidence="3">
    <location>
        <begin position="370"/>
        <end position="411"/>
    </location>
</feature>
<dbReference type="PROSITE" id="PS50082">
    <property type="entry name" value="WD_REPEATS_2"/>
    <property type="match status" value="8"/>
</dbReference>
<feature type="transmembrane region" description="Helical" evidence="4">
    <location>
        <begin position="219"/>
        <end position="238"/>
    </location>
</feature>
<feature type="repeat" description="WD" evidence="3">
    <location>
        <begin position="537"/>
        <end position="578"/>
    </location>
</feature>
<evidence type="ECO:0008006" key="7">
    <source>
        <dbReference type="Google" id="ProtNLM"/>
    </source>
</evidence>
<feature type="repeat" description="WD" evidence="3">
    <location>
        <begin position="579"/>
        <end position="620"/>
    </location>
</feature>
<dbReference type="PROSITE" id="PS00678">
    <property type="entry name" value="WD_REPEATS_1"/>
    <property type="match status" value="7"/>
</dbReference>
<accession>A0A8S1SCB1</accession>
<dbReference type="PANTHER" id="PTHR22847:SF637">
    <property type="entry name" value="WD REPEAT DOMAIN 5B"/>
    <property type="match status" value="1"/>
</dbReference>
<dbReference type="InterPro" id="IPR001680">
    <property type="entry name" value="WD40_rpt"/>
</dbReference>
<organism evidence="5 6">
    <name type="scientific">Paramecium octaurelia</name>
    <dbReference type="NCBI Taxonomy" id="43137"/>
    <lineage>
        <taxon>Eukaryota</taxon>
        <taxon>Sar</taxon>
        <taxon>Alveolata</taxon>
        <taxon>Ciliophora</taxon>
        <taxon>Intramacronucleata</taxon>
        <taxon>Oligohymenophorea</taxon>
        <taxon>Peniculida</taxon>
        <taxon>Parameciidae</taxon>
        <taxon>Paramecium</taxon>
    </lineage>
</organism>
<dbReference type="EMBL" id="CAJJDP010000009">
    <property type="protein sequence ID" value="CAD8138691.1"/>
    <property type="molecule type" value="Genomic_DNA"/>
</dbReference>
<dbReference type="PANTHER" id="PTHR22847">
    <property type="entry name" value="WD40 REPEAT PROTEIN"/>
    <property type="match status" value="1"/>
</dbReference>
<feature type="repeat" description="WD" evidence="3">
    <location>
        <begin position="621"/>
        <end position="662"/>
    </location>
</feature>
<keyword evidence="4" id="KW-1133">Transmembrane helix</keyword>
<comment type="caution">
    <text evidence="5">The sequence shown here is derived from an EMBL/GenBank/DDBJ whole genome shotgun (WGS) entry which is preliminary data.</text>
</comment>
<dbReference type="OrthoDB" id="540662at2759"/>
<evidence type="ECO:0000256" key="1">
    <source>
        <dbReference type="ARBA" id="ARBA00022574"/>
    </source>
</evidence>
<dbReference type="GO" id="GO:1990234">
    <property type="term" value="C:transferase complex"/>
    <property type="evidence" value="ECO:0007669"/>
    <property type="project" value="UniProtKB-ARBA"/>
</dbReference>
<reference evidence="5" key="1">
    <citation type="submission" date="2021-01" db="EMBL/GenBank/DDBJ databases">
        <authorList>
            <consortium name="Genoscope - CEA"/>
            <person name="William W."/>
        </authorList>
    </citation>
    <scope>NUCLEOTIDE SEQUENCE</scope>
</reference>
<dbReference type="PROSITE" id="PS50294">
    <property type="entry name" value="WD_REPEATS_REGION"/>
    <property type="match status" value="7"/>
</dbReference>
<evidence type="ECO:0000256" key="3">
    <source>
        <dbReference type="PROSITE-ProRule" id="PRU00221"/>
    </source>
</evidence>
<evidence type="ECO:0000313" key="5">
    <source>
        <dbReference type="EMBL" id="CAD8138691.1"/>
    </source>
</evidence>
<feature type="repeat" description="WD" evidence="3">
    <location>
        <begin position="495"/>
        <end position="536"/>
    </location>
</feature>
<sequence>MRCQIDQNEDIYVLLSQSKDIDQSIFHELNSIPKSENIQFILQALLQDQNQRQVEKEIQEEENIKLFDMGQMLNVGMNDMKRITDVLNNIKDHDFNRENYSLEEYKEVKKDLIIKISSDKKIIEFIKFLVLLTAYDENYIQCGSNSLHLLVQMKVDLKTQSFKNIKIRNTSLISGHFVKCDLSGSEFNNVIIMELIQMEPNYLIVNGRIQKQMKQYSQMVMIAVSIQFVSLLMVIQWHQVVKIIPFVCGMLKKENQNMYYKVMVSYTKSASHLRIVFQLPLVLHQCIYGTQEQERKYINQMVIVIGLIHHDRLICLWDVKTGLKLAKLYGHRDYVRSVCFSPDGFILASSGDDKSICLWEVKTGQQKAKLDCHTRAVQSVCFSPDSATLASGSDDTSIRLWDVKTEQQKAKLDGHTREVMSVCFSPDGVTLTSGSYQEIFLWDAKTQQQIAKLDGHTNTVYSVCFSRDCMTLASGCHDNSICLWDVKTGEQKAKLDGHSSAVYSICYSPDGTTLASGSWDKSIRLWDVKSGQQKAKLDGHSSAVYSICYSPDGTTLASGSWDKSISLWDVKTGQQKTKLDGHSSTVSSINFSPDGNTLVSGSDDNSIRLWNVKTGQQIAKLDGHSSTVSSINFSPDGNTLVSGSIDNSIRLWNVKTSKEILKSDGSYKNLLAQFSIPLQYRYLLTNVNPDLTILRICQNPILEASGTLILQGQFINHQGKDLKPLFNSKGSCFLQDLKQEKRI</sequence>
<gene>
    <name evidence="5" type="ORF">POCTA_138.1.T0100012</name>
</gene>
<name>A0A8S1SCB1_PAROT</name>
<dbReference type="Proteomes" id="UP000683925">
    <property type="component" value="Unassembled WGS sequence"/>
</dbReference>
<keyword evidence="2" id="KW-0677">Repeat</keyword>
<evidence type="ECO:0000313" key="6">
    <source>
        <dbReference type="Proteomes" id="UP000683925"/>
    </source>
</evidence>
<feature type="repeat" description="WD" evidence="3">
    <location>
        <begin position="412"/>
        <end position="452"/>
    </location>
</feature>
<evidence type="ECO:0000256" key="4">
    <source>
        <dbReference type="SAM" id="Phobius"/>
    </source>
</evidence>
<feature type="repeat" description="WD" evidence="3">
    <location>
        <begin position="453"/>
        <end position="494"/>
    </location>
</feature>
<evidence type="ECO:0000256" key="2">
    <source>
        <dbReference type="ARBA" id="ARBA00022737"/>
    </source>
</evidence>
<dbReference type="InterPro" id="IPR019775">
    <property type="entry name" value="WD40_repeat_CS"/>
</dbReference>
<dbReference type="AlphaFoldDB" id="A0A8S1SCB1"/>
<keyword evidence="4" id="KW-0812">Transmembrane</keyword>
<dbReference type="SMART" id="SM00320">
    <property type="entry name" value="WD40"/>
    <property type="match status" value="8"/>
</dbReference>
<keyword evidence="1 3" id="KW-0853">WD repeat</keyword>
<keyword evidence="4" id="KW-0472">Membrane</keyword>